<accession>Q1YK89</accession>
<dbReference type="AlphaFoldDB" id="Q1YK89"/>
<reference evidence="2 3" key="1">
    <citation type="journal article" date="2008" name="Appl. Environ. Microbiol.">
        <title>Genomic insights into Mn(II) oxidation by the marine alphaproteobacterium Aurantimonas sp. strain SI85-9A1.</title>
        <authorList>
            <person name="Dick G.J."/>
            <person name="Podell S."/>
            <person name="Johnson H.A."/>
            <person name="Rivera-Espinoza Y."/>
            <person name="Bernier-Latmani R."/>
            <person name="McCarthy J.K."/>
            <person name="Torpey J.W."/>
            <person name="Clement B.G."/>
            <person name="Gaasterland T."/>
            <person name="Tebo B.M."/>
        </authorList>
    </citation>
    <scope>NUCLEOTIDE SEQUENCE [LARGE SCALE GENOMIC DNA]</scope>
    <source>
        <strain evidence="2 3">SI85-9A1</strain>
    </source>
</reference>
<feature type="region of interest" description="Disordered" evidence="1">
    <location>
        <begin position="1"/>
        <end position="193"/>
    </location>
</feature>
<feature type="compositionally biased region" description="Low complexity" evidence="1">
    <location>
        <begin position="182"/>
        <end position="193"/>
    </location>
</feature>
<keyword evidence="3" id="KW-1185">Reference proteome</keyword>
<name>Q1YK89_AURMS</name>
<feature type="compositionally biased region" description="Gly residues" evidence="1">
    <location>
        <begin position="9"/>
        <end position="25"/>
    </location>
</feature>
<dbReference type="Proteomes" id="UP000000321">
    <property type="component" value="Unassembled WGS sequence"/>
</dbReference>
<dbReference type="BioCyc" id="AURANTIMONAS:SI859A1_00754-MONOMER"/>
<gene>
    <name evidence="2" type="ORF">SI859A1_00754</name>
</gene>
<dbReference type="EMBL" id="AAPJ01000002">
    <property type="protein sequence ID" value="EAS50634.1"/>
    <property type="molecule type" value="Genomic_DNA"/>
</dbReference>
<comment type="caution">
    <text evidence="2">The sequence shown here is derived from an EMBL/GenBank/DDBJ whole genome shotgun (WGS) entry which is preliminary data.</text>
</comment>
<evidence type="ECO:0000256" key="1">
    <source>
        <dbReference type="SAM" id="MobiDB-lite"/>
    </source>
</evidence>
<protein>
    <submittedName>
        <fullName evidence="2">Uncharacterized protein</fullName>
    </submittedName>
</protein>
<dbReference type="HOGENOM" id="CLU_1407385_0_0_5"/>
<evidence type="ECO:0000313" key="3">
    <source>
        <dbReference type="Proteomes" id="UP000000321"/>
    </source>
</evidence>
<organism evidence="2 3">
    <name type="scientific">Aurantimonas manganoxydans (strain ATCC BAA-1229 / DSM 21871 / SI85-9A1)</name>
    <dbReference type="NCBI Taxonomy" id="287752"/>
    <lineage>
        <taxon>Bacteria</taxon>
        <taxon>Pseudomonadati</taxon>
        <taxon>Pseudomonadota</taxon>
        <taxon>Alphaproteobacteria</taxon>
        <taxon>Hyphomicrobiales</taxon>
        <taxon>Aurantimonadaceae</taxon>
        <taxon>Aurantimonas</taxon>
    </lineage>
</organism>
<feature type="compositionally biased region" description="Low complexity" evidence="1">
    <location>
        <begin position="142"/>
        <end position="156"/>
    </location>
</feature>
<evidence type="ECO:0000313" key="2">
    <source>
        <dbReference type="EMBL" id="EAS50634.1"/>
    </source>
</evidence>
<proteinExistence type="predicted"/>
<sequence>MKLAEGIGRAPGTGRGAGKTVGQGGTANRKPRCLADARPKMKARGRISAPDPGRSLTGPSPAPAAGGRFGGIVWPPGSPPRGGTGDGAPEANPPMVWSYGPPPACRAVGAGNAGGVSSPVRCRTIPPPPPADARAKGSGKVPAGARPPARQRAAFPAERKAGSAVTGPVPPLRTRHEPAPPARIAPLAPERSR</sequence>